<feature type="transmembrane region" description="Helical" evidence="1">
    <location>
        <begin position="373"/>
        <end position="391"/>
    </location>
</feature>
<evidence type="ECO:0000256" key="1">
    <source>
        <dbReference type="SAM" id="Phobius"/>
    </source>
</evidence>
<accession>A0A2H0KBE9</accession>
<keyword evidence="1" id="KW-1133">Transmembrane helix</keyword>
<proteinExistence type="predicted"/>
<dbReference type="SUPFAM" id="SSF49299">
    <property type="entry name" value="PKD domain"/>
    <property type="match status" value="1"/>
</dbReference>
<dbReference type="InterPro" id="IPR035986">
    <property type="entry name" value="PKD_dom_sf"/>
</dbReference>
<evidence type="ECO:0000313" key="3">
    <source>
        <dbReference type="Proteomes" id="UP000229342"/>
    </source>
</evidence>
<reference evidence="2 3" key="1">
    <citation type="submission" date="2017-09" db="EMBL/GenBank/DDBJ databases">
        <title>Depth-based differentiation of microbial function through sediment-hosted aquifers and enrichment of novel symbionts in the deep terrestrial subsurface.</title>
        <authorList>
            <person name="Probst A.J."/>
            <person name="Ladd B."/>
            <person name="Jarett J.K."/>
            <person name="Geller-Mcgrath D.E."/>
            <person name="Sieber C.M."/>
            <person name="Emerson J.B."/>
            <person name="Anantharaman K."/>
            <person name="Thomas B.C."/>
            <person name="Malmstrom R."/>
            <person name="Stieglmeier M."/>
            <person name="Klingl A."/>
            <person name="Woyke T."/>
            <person name="Ryan C.M."/>
            <person name="Banfield J.F."/>
        </authorList>
    </citation>
    <scope>NUCLEOTIDE SEQUENCE [LARGE SCALE GENOMIC DNA]</scope>
    <source>
        <strain evidence="2">CG11_big_fil_rev_8_21_14_0_20_46_11</strain>
    </source>
</reference>
<keyword evidence="1" id="KW-0472">Membrane</keyword>
<protein>
    <recommendedName>
        <fullName evidence="4">PKD domain-containing protein</fullName>
    </recommendedName>
</protein>
<keyword evidence="1" id="KW-0812">Transmembrane</keyword>
<dbReference type="AlphaFoldDB" id="A0A2H0KBE9"/>
<dbReference type="EMBL" id="PCVG01000045">
    <property type="protein sequence ID" value="PIQ68537.1"/>
    <property type="molecule type" value="Genomic_DNA"/>
</dbReference>
<evidence type="ECO:0008006" key="4">
    <source>
        <dbReference type="Google" id="ProtNLM"/>
    </source>
</evidence>
<comment type="caution">
    <text evidence="2">The sequence shown here is derived from an EMBL/GenBank/DDBJ whole genome shotgun (WGS) entry which is preliminary data.</text>
</comment>
<gene>
    <name evidence="2" type="ORF">COV91_03725</name>
</gene>
<dbReference type="Proteomes" id="UP000229342">
    <property type="component" value="Unassembled WGS sequence"/>
</dbReference>
<name>A0A2H0KBE9_9BACT</name>
<evidence type="ECO:0000313" key="2">
    <source>
        <dbReference type="EMBL" id="PIQ68537.1"/>
    </source>
</evidence>
<organism evidence="2 3">
    <name type="scientific">Candidatus Taylorbacteria bacterium CG11_big_fil_rev_8_21_14_0_20_46_11</name>
    <dbReference type="NCBI Taxonomy" id="1975025"/>
    <lineage>
        <taxon>Bacteria</taxon>
        <taxon>Candidatus Tayloriibacteriota</taxon>
    </lineage>
</organism>
<sequence length="409" mass="42418">MKNTTHFSGLFVTIFALFAVVTLVTPTFVFAFATLPYFEFGSGSASGGSYNYGNSTNGGTSYVAQSLSVSCSPIPTSARVGDSILWFASIRGGSGGYQYFWSGTDGLTGNASSARFSYSSAGTKYGTVTVVSEGQAVTVGCTDPVVISYGRNDNISSQTPSTSGFGISCYPADEKILTGESGTWLAVTSGLPATGTITYTWDGTDGLTGTGPMAFKAYTTNGRKFAILTVTSGGKKATSACTSSISVAPYVAPVVRTLAVAPVATPVVIFDPIQGVCSANVEEIEVGKEVIWEATVVGGTGTYRFAWQGDEDLAGTATSTSKTYEDIGEKTAGVTVTSGTQEEFIFCASPLTVVPLGGGILAGIGSFVFGNPFLLILAALLATIIGIYLAMRKRRQEEDEDAEKAEAKH</sequence>